<accession>A0A955RXF4</accession>
<dbReference type="Proteomes" id="UP000699691">
    <property type="component" value="Unassembled WGS sequence"/>
</dbReference>
<evidence type="ECO:0000313" key="1">
    <source>
        <dbReference type="EMBL" id="MCA9397780.1"/>
    </source>
</evidence>
<organism evidence="1 2">
    <name type="scientific">candidate division WWE3 bacterium</name>
    <dbReference type="NCBI Taxonomy" id="2053526"/>
    <lineage>
        <taxon>Bacteria</taxon>
        <taxon>Katanobacteria</taxon>
    </lineage>
</organism>
<gene>
    <name evidence="1" type="ORF">KC573_03040</name>
</gene>
<comment type="caution">
    <text evidence="1">The sequence shown here is derived from an EMBL/GenBank/DDBJ whole genome shotgun (WGS) entry which is preliminary data.</text>
</comment>
<dbReference type="InterPro" id="IPR011060">
    <property type="entry name" value="RibuloseP-bd_barrel"/>
</dbReference>
<reference evidence="1" key="1">
    <citation type="submission" date="2020-04" db="EMBL/GenBank/DDBJ databases">
        <authorList>
            <person name="Zhang T."/>
        </authorList>
    </citation>
    <scope>NUCLEOTIDE SEQUENCE</scope>
    <source>
        <strain evidence="1">HKST-UBA02</strain>
    </source>
</reference>
<feature type="non-terminal residue" evidence="1">
    <location>
        <position position="81"/>
    </location>
</feature>
<dbReference type="InterPro" id="IPR013785">
    <property type="entry name" value="Aldolase_TIM"/>
</dbReference>
<dbReference type="EMBL" id="JAGQKY010000139">
    <property type="protein sequence ID" value="MCA9397780.1"/>
    <property type="molecule type" value="Genomic_DNA"/>
</dbReference>
<protein>
    <submittedName>
        <fullName evidence="1">Phosphoribosylanthranilate isomerase</fullName>
    </submittedName>
</protein>
<dbReference type="GO" id="GO:0016853">
    <property type="term" value="F:isomerase activity"/>
    <property type="evidence" value="ECO:0007669"/>
    <property type="project" value="UniProtKB-KW"/>
</dbReference>
<dbReference type="AlphaFoldDB" id="A0A955RXF4"/>
<dbReference type="Gene3D" id="3.20.20.70">
    <property type="entry name" value="Aldolase class I"/>
    <property type="match status" value="1"/>
</dbReference>
<reference evidence="1" key="2">
    <citation type="journal article" date="2021" name="Microbiome">
        <title>Successional dynamics and alternative stable states in a saline activated sludge microbial community over 9 years.</title>
        <authorList>
            <person name="Wang Y."/>
            <person name="Ye J."/>
            <person name="Ju F."/>
            <person name="Liu L."/>
            <person name="Boyd J.A."/>
            <person name="Deng Y."/>
            <person name="Parks D.H."/>
            <person name="Jiang X."/>
            <person name="Yin X."/>
            <person name="Woodcroft B.J."/>
            <person name="Tyson G.W."/>
            <person name="Hugenholtz P."/>
            <person name="Polz M.F."/>
            <person name="Zhang T."/>
        </authorList>
    </citation>
    <scope>NUCLEOTIDE SEQUENCE</scope>
    <source>
        <strain evidence="1">HKST-UBA02</strain>
    </source>
</reference>
<evidence type="ECO:0000313" key="2">
    <source>
        <dbReference type="Proteomes" id="UP000699691"/>
    </source>
</evidence>
<name>A0A955RXF4_UNCKA</name>
<proteinExistence type="predicted"/>
<keyword evidence="1" id="KW-0413">Isomerase</keyword>
<sequence>MKIQIYTMQTIEEAQAVVTLGVNHVGITPSDLGLPGEVDFATARAIVEGVGETAVSVALSVESDLDAIEKMVTAVRPDILH</sequence>
<dbReference type="SUPFAM" id="SSF51366">
    <property type="entry name" value="Ribulose-phoshate binding barrel"/>
    <property type="match status" value="1"/>
</dbReference>